<keyword evidence="2" id="KW-0479">Metal-binding</keyword>
<feature type="region of interest" description="Disordered" evidence="6">
    <location>
        <begin position="312"/>
        <end position="348"/>
    </location>
</feature>
<evidence type="ECO:0000256" key="3">
    <source>
        <dbReference type="ARBA" id="ARBA00022771"/>
    </source>
</evidence>
<comment type="subcellular location">
    <subcellularLocation>
        <location evidence="1">Nucleus</location>
    </subcellularLocation>
</comment>
<dbReference type="PANTHER" id="PTHR46481:SF10">
    <property type="entry name" value="ZINC FINGER BED DOMAIN-CONTAINING PROTEIN 39"/>
    <property type="match status" value="1"/>
</dbReference>
<evidence type="ECO:0000256" key="4">
    <source>
        <dbReference type="ARBA" id="ARBA00022833"/>
    </source>
</evidence>
<sequence length="363" mass="40642">FFKPIPAIEHIDNRRVHAFECGAKHCNGKGKNGRNVYRYLDSSDATSTSNLKRHAKICWGEETVKAAGNAKDARAARVILAKTNLKDGTITAAFERSGKGKVTYSHRQHTKTESRCIVRWVSESMRPFQIVNDRGFQSLMKTGRPDYHIPSPETISRDVKQVFEHDGALNFATDAWTSPNHRAYIAITIHFEKDGVPVAMLLDILEVAQSHSGLNLAAAFANVLEDFGISDKILSITCDNASNNDTMIEELEDLVAAFPGETNRTRCFAHIINLVAKSVLQQFDIPKAKDGEDLNEPMRELVRLAENLEFEEESLQGDRESDDEGDKDDNVNSLEDEREELSEAERRALKADVQPVCQMLVKV</sequence>
<keyword evidence="3" id="KW-0863">Zinc-finger</keyword>
<dbReference type="STRING" id="946122.A0A0C2W3U5"/>
<gene>
    <name evidence="7" type="ORF">M378DRAFT_53553</name>
</gene>
<keyword evidence="4" id="KW-0862">Zinc</keyword>
<organism evidence="7 8">
    <name type="scientific">Amanita muscaria (strain Koide BX008)</name>
    <dbReference type="NCBI Taxonomy" id="946122"/>
    <lineage>
        <taxon>Eukaryota</taxon>
        <taxon>Fungi</taxon>
        <taxon>Dikarya</taxon>
        <taxon>Basidiomycota</taxon>
        <taxon>Agaricomycotina</taxon>
        <taxon>Agaricomycetes</taxon>
        <taxon>Agaricomycetidae</taxon>
        <taxon>Agaricales</taxon>
        <taxon>Pluteineae</taxon>
        <taxon>Amanitaceae</taxon>
        <taxon>Amanita</taxon>
    </lineage>
</organism>
<dbReference type="Proteomes" id="UP000054549">
    <property type="component" value="Unassembled WGS sequence"/>
</dbReference>
<accession>A0A0C2W3U5</accession>
<keyword evidence="5" id="KW-0539">Nucleus</keyword>
<dbReference type="InterPro" id="IPR012337">
    <property type="entry name" value="RNaseH-like_sf"/>
</dbReference>
<feature type="non-terminal residue" evidence="7">
    <location>
        <position position="1"/>
    </location>
</feature>
<dbReference type="GO" id="GO:0008270">
    <property type="term" value="F:zinc ion binding"/>
    <property type="evidence" value="ECO:0007669"/>
    <property type="project" value="UniProtKB-KW"/>
</dbReference>
<reference evidence="7 8" key="1">
    <citation type="submission" date="2014-04" db="EMBL/GenBank/DDBJ databases">
        <title>Evolutionary Origins and Diversification of the Mycorrhizal Mutualists.</title>
        <authorList>
            <consortium name="DOE Joint Genome Institute"/>
            <consortium name="Mycorrhizal Genomics Consortium"/>
            <person name="Kohler A."/>
            <person name="Kuo A."/>
            <person name="Nagy L.G."/>
            <person name="Floudas D."/>
            <person name="Copeland A."/>
            <person name="Barry K.W."/>
            <person name="Cichocki N."/>
            <person name="Veneault-Fourrey C."/>
            <person name="LaButti K."/>
            <person name="Lindquist E.A."/>
            <person name="Lipzen A."/>
            <person name="Lundell T."/>
            <person name="Morin E."/>
            <person name="Murat C."/>
            <person name="Riley R."/>
            <person name="Ohm R."/>
            <person name="Sun H."/>
            <person name="Tunlid A."/>
            <person name="Henrissat B."/>
            <person name="Grigoriev I.V."/>
            <person name="Hibbett D.S."/>
            <person name="Martin F."/>
        </authorList>
    </citation>
    <scope>NUCLEOTIDE SEQUENCE [LARGE SCALE GENOMIC DNA]</scope>
    <source>
        <strain evidence="7 8">Koide BX008</strain>
    </source>
</reference>
<dbReference type="GO" id="GO:0005634">
    <property type="term" value="C:nucleus"/>
    <property type="evidence" value="ECO:0007669"/>
    <property type="project" value="UniProtKB-SubCell"/>
</dbReference>
<evidence type="ECO:0000256" key="1">
    <source>
        <dbReference type="ARBA" id="ARBA00004123"/>
    </source>
</evidence>
<dbReference type="AlphaFoldDB" id="A0A0C2W3U5"/>
<name>A0A0C2W3U5_AMAMK</name>
<dbReference type="SUPFAM" id="SSF53098">
    <property type="entry name" value="Ribonuclease H-like"/>
    <property type="match status" value="1"/>
</dbReference>
<dbReference type="OrthoDB" id="2677917at2759"/>
<feature type="compositionally biased region" description="Acidic residues" evidence="6">
    <location>
        <begin position="312"/>
        <end position="327"/>
    </location>
</feature>
<evidence type="ECO:0000313" key="8">
    <source>
        <dbReference type="Proteomes" id="UP000054549"/>
    </source>
</evidence>
<dbReference type="InterPro" id="IPR052035">
    <property type="entry name" value="ZnF_BED_domain_contain"/>
</dbReference>
<feature type="non-terminal residue" evidence="7">
    <location>
        <position position="363"/>
    </location>
</feature>
<dbReference type="HOGENOM" id="CLU_077740_0_0_1"/>
<keyword evidence="8" id="KW-1185">Reference proteome</keyword>
<evidence type="ECO:0000313" key="7">
    <source>
        <dbReference type="EMBL" id="KIL55792.1"/>
    </source>
</evidence>
<dbReference type="PANTHER" id="PTHR46481">
    <property type="entry name" value="ZINC FINGER BED DOMAIN-CONTAINING PROTEIN 4"/>
    <property type="match status" value="1"/>
</dbReference>
<evidence type="ECO:0000256" key="6">
    <source>
        <dbReference type="SAM" id="MobiDB-lite"/>
    </source>
</evidence>
<dbReference type="InParanoid" id="A0A0C2W3U5"/>
<protein>
    <submittedName>
        <fullName evidence="7">Uncharacterized protein</fullName>
    </submittedName>
</protein>
<dbReference type="EMBL" id="KN818473">
    <property type="protein sequence ID" value="KIL55792.1"/>
    <property type="molecule type" value="Genomic_DNA"/>
</dbReference>
<evidence type="ECO:0000256" key="5">
    <source>
        <dbReference type="ARBA" id="ARBA00023242"/>
    </source>
</evidence>
<evidence type="ECO:0000256" key="2">
    <source>
        <dbReference type="ARBA" id="ARBA00022723"/>
    </source>
</evidence>
<proteinExistence type="predicted"/>
<dbReference type="SUPFAM" id="SSF140996">
    <property type="entry name" value="Hermes dimerisation domain"/>
    <property type="match status" value="1"/>
</dbReference>